<gene>
    <name evidence="3" type="ORF">ACERZ8_05195</name>
</gene>
<evidence type="ECO:0000313" key="4">
    <source>
        <dbReference type="Proteomes" id="UP001627408"/>
    </source>
</evidence>
<reference evidence="3 4" key="1">
    <citation type="submission" date="2024-08" db="EMBL/GenBank/DDBJ databases">
        <title>Tateyamaria sp. nov., isolated from marine algae.</title>
        <authorList>
            <person name="Choi B.J."/>
            <person name="Kim J.M."/>
            <person name="Lee J.K."/>
            <person name="Choi D.G."/>
            <person name="Bayburt H."/>
            <person name="Baek J.H."/>
            <person name="Han D.M."/>
            <person name="Jeon C.O."/>
        </authorList>
    </citation>
    <scope>NUCLEOTIDE SEQUENCE [LARGE SCALE GENOMIC DNA]</scope>
    <source>
        <strain evidence="3 4">KMU-156</strain>
    </source>
</reference>
<sequence length="423" mass="46830">MSKRHILLANVFYAPFTYGGATIVAEELAKALVARGDCRVTAVSLCTRAELKTYTVVKSERDGIVNYVINVPEHRSYHEMYNNPHVTALLGELMDGLRPDLVHAHCIQDMGSGVLEAAKARNIPTILSIHDFWWICERQFMIRPDGRYCGQSPVSIDACRGCVGDMGAARARFDHLQRMGALADCVTYPSQFAHDLVTASGFAPLRGVVLENGVRLPDPGFADKQRARRAADPRLTFGFVGGPSHIKGWPLIRSAFRNMQQDDFQVLLVDGSNDGSWWTPLDIEGLPGDWRIHPRFDQVDMDDFYAQIDVLLFMSQWKETFGLAIREALARGVKVIQTDSGGTVEHVAAKSADLIPIDASPSILQAQISEALDRHPTPTTPVPVTSYADQAAEFHQIVEYALAIPARRTPGSRSHSDGRVQRR</sequence>
<accession>A0ABW8UTB1</accession>
<comment type="caution">
    <text evidence="3">The sequence shown here is derived from an EMBL/GenBank/DDBJ whole genome shotgun (WGS) entry which is preliminary data.</text>
</comment>
<dbReference type="PANTHER" id="PTHR45947:SF13">
    <property type="entry name" value="TRANSFERASE"/>
    <property type="match status" value="1"/>
</dbReference>
<dbReference type="SUPFAM" id="SSF53756">
    <property type="entry name" value="UDP-Glycosyltransferase/glycogen phosphorylase"/>
    <property type="match status" value="1"/>
</dbReference>
<dbReference type="Proteomes" id="UP001627408">
    <property type="component" value="Unassembled WGS sequence"/>
</dbReference>
<dbReference type="InterPro" id="IPR050194">
    <property type="entry name" value="Glycosyltransferase_grp1"/>
</dbReference>
<dbReference type="InterPro" id="IPR001296">
    <property type="entry name" value="Glyco_trans_1"/>
</dbReference>
<name>A0ABW8UTB1_9RHOB</name>
<keyword evidence="4" id="KW-1185">Reference proteome</keyword>
<dbReference type="Gene3D" id="3.40.50.2000">
    <property type="entry name" value="Glycogen Phosphorylase B"/>
    <property type="match status" value="2"/>
</dbReference>
<dbReference type="CDD" id="cd03823">
    <property type="entry name" value="GT4_ExpE7-like"/>
    <property type="match status" value="1"/>
</dbReference>
<dbReference type="PANTHER" id="PTHR45947">
    <property type="entry name" value="SULFOQUINOVOSYL TRANSFERASE SQD2"/>
    <property type="match status" value="1"/>
</dbReference>
<feature type="domain" description="Glycosyl transferase family 1" evidence="1">
    <location>
        <begin position="229"/>
        <end position="372"/>
    </location>
</feature>
<organism evidence="3 4">
    <name type="scientific">Tateyamaria armeniaca</name>
    <dbReference type="NCBI Taxonomy" id="2518930"/>
    <lineage>
        <taxon>Bacteria</taxon>
        <taxon>Pseudomonadati</taxon>
        <taxon>Pseudomonadota</taxon>
        <taxon>Alphaproteobacteria</taxon>
        <taxon>Rhodobacterales</taxon>
        <taxon>Roseobacteraceae</taxon>
        <taxon>Tateyamaria</taxon>
    </lineage>
</organism>
<protein>
    <submittedName>
        <fullName evidence="3">Glycosyltransferase family 4 protein</fullName>
    </submittedName>
</protein>
<dbReference type="EMBL" id="JBHDIY010000002">
    <property type="protein sequence ID" value="MFL4469294.1"/>
    <property type="molecule type" value="Genomic_DNA"/>
</dbReference>
<proteinExistence type="predicted"/>
<dbReference type="Pfam" id="PF00534">
    <property type="entry name" value="Glycos_transf_1"/>
    <property type="match status" value="1"/>
</dbReference>
<evidence type="ECO:0000313" key="3">
    <source>
        <dbReference type="EMBL" id="MFL4469294.1"/>
    </source>
</evidence>
<feature type="domain" description="Glycosyltransferase subfamily 4-like N-terminal" evidence="2">
    <location>
        <begin position="18"/>
        <end position="215"/>
    </location>
</feature>
<evidence type="ECO:0000259" key="2">
    <source>
        <dbReference type="Pfam" id="PF13439"/>
    </source>
</evidence>
<dbReference type="Pfam" id="PF13439">
    <property type="entry name" value="Glyco_transf_4"/>
    <property type="match status" value="1"/>
</dbReference>
<dbReference type="InterPro" id="IPR028098">
    <property type="entry name" value="Glyco_trans_4-like_N"/>
</dbReference>
<dbReference type="RefSeq" id="WP_407591073.1">
    <property type="nucleotide sequence ID" value="NZ_JBHDIY010000002.1"/>
</dbReference>
<evidence type="ECO:0000259" key="1">
    <source>
        <dbReference type="Pfam" id="PF00534"/>
    </source>
</evidence>